<dbReference type="RefSeq" id="WP_344809087.1">
    <property type="nucleotide sequence ID" value="NZ_BAABBO010000019.1"/>
</dbReference>
<evidence type="ECO:0000256" key="5">
    <source>
        <dbReference type="RuleBase" id="RU003560"/>
    </source>
</evidence>
<comment type="similarity">
    <text evidence="5">Belongs to the class-III pyridoxal-phosphate-dependent aminotransferase family.</text>
</comment>
<dbReference type="GO" id="GO:0008483">
    <property type="term" value="F:transaminase activity"/>
    <property type="evidence" value="ECO:0007669"/>
    <property type="project" value="UniProtKB-KW"/>
</dbReference>
<organism evidence="6 7">
    <name type="scientific">Allohahella marinimesophila</name>
    <dbReference type="NCBI Taxonomy" id="1054972"/>
    <lineage>
        <taxon>Bacteria</taxon>
        <taxon>Pseudomonadati</taxon>
        <taxon>Pseudomonadota</taxon>
        <taxon>Gammaproteobacteria</taxon>
        <taxon>Oceanospirillales</taxon>
        <taxon>Hahellaceae</taxon>
        <taxon>Allohahella</taxon>
    </lineage>
</organism>
<dbReference type="PIRSF" id="PIRSF000521">
    <property type="entry name" value="Transaminase_4ab_Lys_Orn"/>
    <property type="match status" value="1"/>
</dbReference>
<keyword evidence="2 6" id="KW-0032">Aminotransferase</keyword>
<gene>
    <name evidence="6" type="ORF">GCM10022278_36360</name>
</gene>
<dbReference type="EMBL" id="BAABBO010000019">
    <property type="protein sequence ID" value="GAA3976220.1"/>
    <property type="molecule type" value="Genomic_DNA"/>
</dbReference>
<dbReference type="Gene3D" id="3.90.1150.10">
    <property type="entry name" value="Aspartate Aminotransferase, domain 1"/>
    <property type="match status" value="1"/>
</dbReference>
<dbReference type="InterPro" id="IPR015424">
    <property type="entry name" value="PyrdxlP-dep_Trfase"/>
</dbReference>
<keyword evidence="3" id="KW-0808">Transferase</keyword>
<reference evidence="7" key="1">
    <citation type="journal article" date="2019" name="Int. J. Syst. Evol. Microbiol.">
        <title>The Global Catalogue of Microorganisms (GCM) 10K type strain sequencing project: providing services to taxonomists for standard genome sequencing and annotation.</title>
        <authorList>
            <consortium name="The Broad Institute Genomics Platform"/>
            <consortium name="The Broad Institute Genome Sequencing Center for Infectious Disease"/>
            <person name="Wu L."/>
            <person name="Ma J."/>
        </authorList>
    </citation>
    <scope>NUCLEOTIDE SEQUENCE [LARGE SCALE GENOMIC DNA]</scope>
    <source>
        <strain evidence="7">JCM 17555</strain>
    </source>
</reference>
<dbReference type="PANTHER" id="PTHR11986:SF79">
    <property type="entry name" value="ACETYLORNITHINE AMINOTRANSFERASE, MITOCHONDRIAL"/>
    <property type="match status" value="1"/>
</dbReference>
<evidence type="ECO:0000256" key="3">
    <source>
        <dbReference type="ARBA" id="ARBA00022679"/>
    </source>
</evidence>
<keyword evidence="7" id="KW-1185">Reference proteome</keyword>
<dbReference type="Proteomes" id="UP001501337">
    <property type="component" value="Unassembled WGS sequence"/>
</dbReference>
<dbReference type="Pfam" id="PF00202">
    <property type="entry name" value="Aminotran_3"/>
    <property type="match status" value="1"/>
</dbReference>
<dbReference type="InterPro" id="IPR050103">
    <property type="entry name" value="Class-III_PLP-dep_AT"/>
</dbReference>
<comment type="caution">
    <text evidence="6">The sequence shown here is derived from an EMBL/GenBank/DDBJ whole genome shotgun (WGS) entry which is preliminary data.</text>
</comment>
<proteinExistence type="inferred from homology"/>
<dbReference type="InterPro" id="IPR015421">
    <property type="entry name" value="PyrdxlP-dep_Trfase_major"/>
</dbReference>
<dbReference type="InterPro" id="IPR005814">
    <property type="entry name" value="Aminotrans_3"/>
</dbReference>
<evidence type="ECO:0000313" key="6">
    <source>
        <dbReference type="EMBL" id="GAA3976220.1"/>
    </source>
</evidence>
<protein>
    <submittedName>
        <fullName evidence="6">Aspartate aminotransferase family protein</fullName>
    </submittedName>
</protein>
<keyword evidence="4 5" id="KW-0663">Pyridoxal phosphate</keyword>
<dbReference type="CDD" id="cd00610">
    <property type="entry name" value="OAT_like"/>
    <property type="match status" value="1"/>
</dbReference>
<dbReference type="Gene3D" id="3.40.640.10">
    <property type="entry name" value="Type I PLP-dependent aspartate aminotransferase-like (Major domain)"/>
    <property type="match status" value="1"/>
</dbReference>
<evidence type="ECO:0000256" key="1">
    <source>
        <dbReference type="ARBA" id="ARBA00001933"/>
    </source>
</evidence>
<comment type="cofactor">
    <cofactor evidence="1">
        <name>pyridoxal 5'-phosphate</name>
        <dbReference type="ChEBI" id="CHEBI:597326"/>
    </cofactor>
</comment>
<sequence>MPALYSNKFGRLPLLISGGDGCWLQRENEPPLFDAISSHNQCNLGHQHPELIAAVKNQADRLMSASPVLQLPVQQSAGTDLCQIATMHSAILCDSGAEANELAIKLARFQGRRKKIAEPAILTFEGSFHGLSLATMSASDYRKAHARYEPLVKGFVRAPFNDLSRLRQIAEANTNITAVMVESVQIEAGIRFASTGFLHGLRQICDEFNWLLILDEIQTTAARTGTFFSFQEHGISPDVVTCGEALANGLPSGACLARDAAADLLHDGARGTSLGGGLLSSAVISAQCAVIKDGHLSELSLALGEELLSALKSAFAGAHYIKDIRGRGLLIAIEMNEPCEAIIPLALNSGLLIEVYREKVIQLSPPLIMQPEDQSFLLDSVVNLIKLYAGDDRKTPRH</sequence>
<evidence type="ECO:0000256" key="4">
    <source>
        <dbReference type="ARBA" id="ARBA00022898"/>
    </source>
</evidence>
<evidence type="ECO:0000313" key="7">
    <source>
        <dbReference type="Proteomes" id="UP001501337"/>
    </source>
</evidence>
<name>A0ABP7Q439_9GAMM</name>
<evidence type="ECO:0000256" key="2">
    <source>
        <dbReference type="ARBA" id="ARBA00022576"/>
    </source>
</evidence>
<accession>A0ABP7Q439</accession>
<dbReference type="PANTHER" id="PTHR11986">
    <property type="entry name" value="AMINOTRANSFERASE CLASS III"/>
    <property type="match status" value="1"/>
</dbReference>
<dbReference type="InterPro" id="IPR015422">
    <property type="entry name" value="PyrdxlP-dep_Trfase_small"/>
</dbReference>
<dbReference type="SUPFAM" id="SSF53383">
    <property type="entry name" value="PLP-dependent transferases"/>
    <property type="match status" value="1"/>
</dbReference>